<comment type="cofactor">
    <cofactor evidence="1">
        <name>Zn(2+)</name>
        <dbReference type="ChEBI" id="CHEBI:29105"/>
    </cofactor>
</comment>
<keyword evidence="3" id="KW-0378">Hydrolase</keyword>
<dbReference type="RefSeq" id="WP_254674708.1">
    <property type="nucleotide sequence ID" value="NZ_JAMWDU010000003.1"/>
</dbReference>
<sequence length="379" mass="40678">MTFQQHSTVLAGDAPGQSTTLYWYTAGPEDAPTKVYLQAALHADEQPGTMALHHLLPMLRDADAARTLKARFTIFPSVNPLGLATRVLRRHIGRYDLETGVNFNRRWPDLYPQIAQAIAGKLVDDPQANLATIRKAVGVWLDQQQPATAAQRLRLLILKAAHDADIVLDLHCDDESLKHIFTSPDLMPGLQDLADRMQVAATLTAEDSGGGSFDEVLPGLYRKAQQANPGFPIPMGAETATLEYRGQADTHDAMGREDAQGLHDFFAGRGLIAAPPPVATPAPGPTSLEATEMLRADRAGLLAYRVNLGDQVKKGDVIADIIAMDGPEAFIGRTPLRAGTDGLILSRVTAKYVVAGASVAKIVGCDILPARAGGYLLED</sequence>
<protein>
    <submittedName>
        <fullName evidence="6">M14 family metallopeptidase</fullName>
    </submittedName>
</protein>
<dbReference type="GO" id="GO:0016788">
    <property type="term" value="F:hydrolase activity, acting on ester bonds"/>
    <property type="evidence" value="ECO:0007669"/>
    <property type="project" value="InterPro"/>
</dbReference>
<dbReference type="AlphaFoldDB" id="A0A9Q4AQ43"/>
<dbReference type="InterPro" id="IPR055438">
    <property type="entry name" value="AstE_AspA_cat"/>
</dbReference>
<evidence type="ECO:0000256" key="3">
    <source>
        <dbReference type="ARBA" id="ARBA00022801"/>
    </source>
</evidence>
<dbReference type="InterPro" id="IPR053138">
    <property type="entry name" value="N-alpha-Ac-DABA_deacetylase"/>
</dbReference>
<evidence type="ECO:0000259" key="5">
    <source>
        <dbReference type="Pfam" id="PF24827"/>
    </source>
</evidence>
<dbReference type="EMBL" id="JAMWDU010000003">
    <property type="protein sequence ID" value="MCP8887642.1"/>
    <property type="molecule type" value="Genomic_DNA"/>
</dbReference>
<keyword evidence="7" id="KW-1185">Reference proteome</keyword>
<dbReference type="Gene3D" id="3.40.630.10">
    <property type="entry name" value="Zn peptidases"/>
    <property type="match status" value="1"/>
</dbReference>
<dbReference type="PANTHER" id="PTHR37326">
    <property type="entry name" value="BLL3975 PROTEIN"/>
    <property type="match status" value="1"/>
</dbReference>
<feature type="domain" description="Succinylglutamate desuccinylase/Aspartoacylase catalytic" evidence="5">
    <location>
        <begin position="33"/>
        <end position="181"/>
    </location>
</feature>
<reference evidence="6" key="1">
    <citation type="submission" date="2022-06" db="EMBL/GenBank/DDBJ databases">
        <title>Devosia sp. XJ19-45 genome assembly.</title>
        <authorList>
            <person name="Li B."/>
            <person name="Cai M."/>
            <person name="Nie G."/>
            <person name="Li W."/>
        </authorList>
    </citation>
    <scope>NUCLEOTIDE SEQUENCE</scope>
    <source>
        <strain evidence="6">XJ19-45</strain>
    </source>
</reference>
<dbReference type="PANTHER" id="PTHR37326:SF1">
    <property type="entry name" value="BLL3975 PROTEIN"/>
    <property type="match status" value="1"/>
</dbReference>
<organism evidence="6 7">
    <name type="scientific">Devosia ureilytica</name>
    <dbReference type="NCBI Taxonomy" id="2952754"/>
    <lineage>
        <taxon>Bacteria</taxon>
        <taxon>Pseudomonadati</taxon>
        <taxon>Pseudomonadota</taxon>
        <taxon>Alphaproteobacteria</taxon>
        <taxon>Hyphomicrobiales</taxon>
        <taxon>Devosiaceae</taxon>
        <taxon>Devosia</taxon>
    </lineage>
</organism>
<evidence type="ECO:0000256" key="4">
    <source>
        <dbReference type="ARBA" id="ARBA00022833"/>
    </source>
</evidence>
<evidence type="ECO:0000256" key="2">
    <source>
        <dbReference type="ARBA" id="ARBA00022723"/>
    </source>
</evidence>
<dbReference type="SUPFAM" id="SSF53187">
    <property type="entry name" value="Zn-dependent exopeptidases"/>
    <property type="match status" value="1"/>
</dbReference>
<accession>A0A9Q4AQ43</accession>
<gene>
    <name evidence="6" type="ORF">NF348_11030</name>
</gene>
<dbReference type="Pfam" id="PF24827">
    <property type="entry name" value="AstE_AspA_cat"/>
    <property type="match status" value="1"/>
</dbReference>
<keyword evidence="4" id="KW-0862">Zinc</keyword>
<evidence type="ECO:0000256" key="1">
    <source>
        <dbReference type="ARBA" id="ARBA00001947"/>
    </source>
</evidence>
<dbReference type="CDD" id="cd06250">
    <property type="entry name" value="M14_PaAOTO_like"/>
    <property type="match status" value="1"/>
</dbReference>
<name>A0A9Q4AQ43_9HYPH</name>
<evidence type="ECO:0000313" key="6">
    <source>
        <dbReference type="EMBL" id="MCP8887642.1"/>
    </source>
</evidence>
<evidence type="ECO:0000313" key="7">
    <source>
        <dbReference type="Proteomes" id="UP001060275"/>
    </source>
</evidence>
<keyword evidence="2" id="KW-0479">Metal-binding</keyword>
<comment type="caution">
    <text evidence="6">The sequence shown here is derived from an EMBL/GenBank/DDBJ whole genome shotgun (WGS) entry which is preliminary data.</text>
</comment>
<dbReference type="Gene3D" id="2.40.50.100">
    <property type="match status" value="1"/>
</dbReference>
<dbReference type="GO" id="GO:0046872">
    <property type="term" value="F:metal ion binding"/>
    <property type="evidence" value="ECO:0007669"/>
    <property type="project" value="UniProtKB-KW"/>
</dbReference>
<dbReference type="Proteomes" id="UP001060275">
    <property type="component" value="Unassembled WGS sequence"/>
</dbReference>
<proteinExistence type="predicted"/>